<reference evidence="13" key="2">
    <citation type="submission" date="2025-08" db="UniProtKB">
        <authorList>
            <consortium name="Ensembl"/>
        </authorList>
    </citation>
    <scope>IDENTIFICATION</scope>
</reference>
<dbReference type="GeneTree" id="ENSGT00940000153909"/>
<keyword evidence="4" id="KW-0813">Transport</keyword>
<evidence type="ECO:0000313" key="13">
    <source>
        <dbReference type="Ensembl" id="ENSECRP00000014137.1"/>
    </source>
</evidence>
<dbReference type="InterPro" id="IPR013918">
    <property type="entry name" value="Nucleotide_exch_fac_Fes1"/>
</dbReference>
<evidence type="ECO:0000313" key="14">
    <source>
        <dbReference type="Proteomes" id="UP000694620"/>
    </source>
</evidence>
<comment type="similarity">
    <text evidence="2">Belongs to the SIL1 family.</text>
</comment>
<dbReference type="Pfam" id="PF08609">
    <property type="entry name" value="Fes1"/>
    <property type="match status" value="1"/>
</dbReference>
<keyword evidence="5 11" id="KW-0732">Signal</keyword>
<evidence type="ECO:0000256" key="7">
    <source>
        <dbReference type="ARBA" id="ARBA00022927"/>
    </source>
</evidence>
<keyword evidence="14" id="KW-1185">Reference proteome</keyword>
<gene>
    <name evidence="13" type="primary">SIL1</name>
    <name evidence="13" type="synonym">sil1</name>
</gene>
<dbReference type="FunFam" id="1.25.10.10:FF:000148">
    <property type="entry name" value="SIL1 nucleotide exchange factor"/>
    <property type="match status" value="1"/>
</dbReference>
<evidence type="ECO:0000256" key="2">
    <source>
        <dbReference type="ARBA" id="ARBA00010588"/>
    </source>
</evidence>
<dbReference type="Gene3D" id="1.25.10.10">
    <property type="entry name" value="Leucine-rich Repeat Variant"/>
    <property type="match status" value="1"/>
</dbReference>
<reference evidence="13" key="3">
    <citation type="submission" date="2025-09" db="UniProtKB">
        <authorList>
            <consortium name="Ensembl"/>
        </authorList>
    </citation>
    <scope>IDENTIFICATION</scope>
</reference>
<comment type="function">
    <text evidence="10">Required for protein translocation and folding in the endoplasmic reticulum (ER). Functions as a nucleotide exchange factor for the ER lumenal chaperone HSPA5.</text>
</comment>
<dbReference type="SUPFAM" id="SSF48371">
    <property type="entry name" value="ARM repeat"/>
    <property type="match status" value="1"/>
</dbReference>
<feature type="domain" description="Nucleotide exchange factor Fes1" evidence="12">
    <location>
        <begin position="113"/>
        <end position="166"/>
    </location>
</feature>
<comment type="subcellular location">
    <subcellularLocation>
        <location evidence="1">Endoplasmic reticulum lumen</location>
    </subcellularLocation>
</comment>
<proteinExistence type="inferred from homology"/>
<evidence type="ECO:0000256" key="8">
    <source>
        <dbReference type="ARBA" id="ARBA00023010"/>
    </source>
</evidence>
<evidence type="ECO:0000256" key="5">
    <source>
        <dbReference type="ARBA" id="ARBA00022729"/>
    </source>
</evidence>
<dbReference type="PANTHER" id="PTHR19316">
    <property type="entry name" value="PROTEIN FOLDING REGULATOR"/>
    <property type="match status" value="1"/>
</dbReference>
<evidence type="ECO:0000259" key="12">
    <source>
        <dbReference type="Pfam" id="PF08609"/>
    </source>
</evidence>
<evidence type="ECO:0000256" key="6">
    <source>
        <dbReference type="ARBA" id="ARBA00022824"/>
    </source>
</evidence>
<evidence type="ECO:0000256" key="3">
    <source>
        <dbReference type="ARBA" id="ARBA00015352"/>
    </source>
</evidence>
<dbReference type="GO" id="GO:0000774">
    <property type="term" value="F:adenyl-nucleotide exchange factor activity"/>
    <property type="evidence" value="ECO:0007669"/>
    <property type="project" value="TreeGrafter"/>
</dbReference>
<keyword evidence="7" id="KW-0653">Protein transport</keyword>
<organism evidence="13 14">
    <name type="scientific">Erpetoichthys calabaricus</name>
    <name type="common">Rope fish</name>
    <name type="synonym">Calamoichthys calabaricus</name>
    <dbReference type="NCBI Taxonomy" id="27687"/>
    <lineage>
        <taxon>Eukaryota</taxon>
        <taxon>Metazoa</taxon>
        <taxon>Chordata</taxon>
        <taxon>Craniata</taxon>
        <taxon>Vertebrata</taxon>
        <taxon>Euteleostomi</taxon>
        <taxon>Actinopterygii</taxon>
        <taxon>Polypteriformes</taxon>
        <taxon>Polypteridae</taxon>
        <taxon>Erpetoichthys</taxon>
    </lineage>
</organism>
<dbReference type="GO" id="GO:0005788">
    <property type="term" value="C:endoplasmic reticulum lumen"/>
    <property type="evidence" value="ECO:0007669"/>
    <property type="project" value="UniProtKB-SubCell"/>
</dbReference>
<protein>
    <recommendedName>
        <fullName evidence="3">Nucleotide exchange factor SIL1</fullName>
    </recommendedName>
</protein>
<accession>A0A8C4SBQ7</accession>
<dbReference type="InterPro" id="IPR011989">
    <property type="entry name" value="ARM-like"/>
</dbReference>
<dbReference type="GO" id="GO:0015031">
    <property type="term" value="P:protein transport"/>
    <property type="evidence" value="ECO:0007669"/>
    <property type="project" value="UniProtKB-KW"/>
</dbReference>
<evidence type="ECO:0000256" key="1">
    <source>
        <dbReference type="ARBA" id="ARBA00004319"/>
    </source>
</evidence>
<evidence type="ECO:0000256" key="9">
    <source>
        <dbReference type="ARBA" id="ARBA00023180"/>
    </source>
</evidence>
<dbReference type="Proteomes" id="UP000694620">
    <property type="component" value="Chromosome 11"/>
</dbReference>
<dbReference type="InterPro" id="IPR016024">
    <property type="entry name" value="ARM-type_fold"/>
</dbReference>
<reference evidence="13" key="1">
    <citation type="submission" date="2021-06" db="EMBL/GenBank/DDBJ databases">
        <authorList>
            <consortium name="Wellcome Sanger Institute Data Sharing"/>
        </authorList>
    </citation>
    <scope>NUCLEOTIDE SEQUENCE [LARGE SCALE GENOMIC DNA]</scope>
</reference>
<name>A0A8C4SBQ7_ERPCA</name>
<evidence type="ECO:0000256" key="4">
    <source>
        <dbReference type="ARBA" id="ARBA00022448"/>
    </source>
</evidence>
<evidence type="ECO:0000256" key="10">
    <source>
        <dbReference type="ARBA" id="ARBA00037748"/>
    </source>
</evidence>
<dbReference type="InterPro" id="IPR050693">
    <property type="entry name" value="Hsp70_NEF-Inhibitors"/>
</dbReference>
<dbReference type="PANTHER" id="PTHR19316:SF35">
    <property type="entry name" value="NUCLEOTIDE EXCHANGE FACTOR SIL1"/>
    <property type="match status" value="1"/>
</dbReference>
<dbReference type="Ensembl" id="ENSECRT00000014383.1">
    <property type="protein sequence ID" value="ENSECRP00000014137.1"/>
    <property type="gene ID" value="ENSECRG00000009423.1"/>
</dbReference>
<keyword evidence="8" id="KW-0811">Translocation</keyword>
<evidence type="ECO:0000256" key="11">
    <source>
        <dbReference type="SAM" id="SignalP"/>
    </source>
</evidence>
<sequence>LNLFFFFIRFVHMNLIVWINLTVHAVIPVPAGSHVRLNLQTGEREAKLPDSIQETTGLNRKKVTAKDSNSFSAQELKEALKKLKEEAISLADEVKTFSFYFHCLIQLCRPSQSDLEDLSAMMETDFQVMTRLVQQFNNSQASLEEKVTALLDLEYLVHQVDNAQDLISLGGLQLIINTLNSSEPILQEHAAFVLGSAVSSNPRVQVEAMEGGALQKLLLLLGTDQPLPVKKKALFALASLLRHFPFAQQHFLKLGGLQVLTALFRSRGSESLRVRVVTLLYDMIIEKSGLDAVPDASHEERLRQYSQVALLPLLSEQGWCNLVPELLASPEHDMREKALRSILVIMTPCRDFYRQDSGLASFLTSIQEQYTALAESEREHGEDDGYFGELLALVESVLGKLR</sequence>
<dbReference type="AlphaFoldDB" id="A0A8C4SBQ7"/>
<keyword evidence="6" id="KW-0256">Endoplasmic reticulum</keyword>
<feature type="signal peptide" evidence="11">
    <location>
        <begin position="1"/>
        <end position="25"/>
    </location>
</feature>
<feature type="chain" id="PRO_5034942656" description="Nucleotide exchange factor SIL1" evidence="11">
    <location>
        <begin position="26"/>
        <end position="402"/>
    </location>
</feature>
<keyword evidence="9" id="KW-0325">Glycoprotein</keyword>